<feature type="compositionally biased region" description="Basic and acidic residues" evidence="1">
    <location>
        <begin position="103"/>
        <end position="114"/>
    </location>
</feature>
<keyword evidence="3" id="KW-1185">Reference proteome</keyword>
<name>A0A9W7L8V4_9STRA</name>
<comment type="caution">
    <text evidence="2">The sequence shown here is derived from an EMBL/GenBank/DDBJ whole genome shotgun (WGS) entry which is preliminary data.</text>
</comment>
<accession>A0A9W7L8V4</accession>
<feature type="compositionally biased region" description="Polar residues" evidence="1">
    <location>
        <begin position="36"/>
        <end position="47"/>
    </location>
</feature>
<proteinExistence type="predicted"/>
<feature type="compositionally biased region" description="Low complexity" evidence="1">
    <location>
        <begin position="226"/>
        <end position="235"/>
    </location>
</feature>
<reference evidence="3" key="1">
    <citation type="journal article" date="2023" name="Commun. Biol.">
        <title>Genome analysis of Parmales, the sister group of diatoms, reveals the evolutionary specialization of diatoms from phago-mixotrophs to photoautotrophs.</title>
        <authorList>
            <person name="Ban H."/>
            <person name="Sato S."/>
            <person name="Yoshikawa S."/>
            <person name="Yamada K."/>
            <person name="Nakamura Y."/>
            <person name="Ichinomiya M."/>
            <person name="Sato N."/>
            <person name="Blanc-Mathieu R."/>
            <person name="Endo H."/>
            <person name="Kuwata A."/>
            <person name="Ogata H."/>
        </authorList>
    </citation>
    <scope>NUCLEOTIDE SEQUENCE [LARGE SCALE GENOMIC DNA]</scope>
</reference>
<dbReference type="EMBL" id="BRYA01000132">
    <property type="protein sequence ID" value="GMI40578.1"/>
    <property type="molecule type" value="Genomic_DNA"/>
</dbReference>
<evidence type="ECO:0000256" key="1">
    <source>
        <dbReference type="SAM" id="MobiDB-lite"/>
    </source>
</evidence>
<feature type="region of interest" description="Disordered" evidence="1">
    <location>
        <begin position="1"/>
        <end position="119"/>
    </location>
</feature>
<protein>
    <submittedName>
        <fullName evidence="2">Uncharacterized protein</fullName>
    </submittedName>
</protein>
<dbReference type="Proteomes" id="UP001165065">
    <property type="component" value="Unassembled WGS sequence"/>
</dbReference>
<organism evidence="2 3">
    <name type="scientific">Triparma columacea</name>
    <dbReference type="NCBI Taxonomy" id="722753"/>
    <lineage>
        <taxon>Eukaryota</taxon>
        <taxon>Sar</taxon>
        <taxon>Stramenopiles</taxon>
        <taxon>Ochrophyta</taxon>
        <taxon>Bolidophyceae</taxon>
        <taxon>Parmales</taxon>
        <taxon>Triparmaceae</taxon>
        <taxon>Triparma</taxon>
    </lineage>
</organism>
<sequence>MGASCTSPVDEEGHSVKRIAHSLSQDKANDEYAEMQRQSFAKSNRNLTGAVVPVGGKGGGVMKMSSSPTMNKDGAVVGVKKKQPPRLSLNLRGNNNEGGPTSELRDSTNVKKSPDNNSRGAFGMITKLASTMNVVANDELRIDHEARILGQLNSVEKNDRLGRPDKHFVRNRWGKLKHNLSDVVLAEKRRTIRGDQWVTVDEDGDVCSDDGDKEGGVEGEGGGTGSPKQGGQQQPYNVHNKRGSFSESRFAQNAKARTTAAGGGHMNQAKMRKLRAAAMKRGNSVQRMNSLRGLGGGGGGGLHGSAKVLNNIAG</sequence>
<evidence type="ECO:0000313" key="3">
    <source>
        <dbReference type="Proteomes" id="UP001165065"/>
    </source>
</evidence>
<dbReference type="AlphaFoldDB" id="A0A9W7L8V4"/>
<feature type="region of interest" description="Disordered" evidence="1">
    <location>
        <begin position="202"/>
        <end position="240"/>
    </location>
</feature>
<evidence type="ECO:0000313" key="2">
    <source>
        <dbReference type="EMBL" id="GMI40578.1"/>
    </source>
</evidence>
<dbReference type="OrthoDB" id="10459036at2759"/>
<feature type="compositionally biased region" description="Acidic residues" evidence="1">
    <location>
        <begin position="202"/>
        <end position="212"/>
    </location>
</feature>
<gene>
    <name evidence="2" type="ORF">TrCOL_g7865</name>
</gene>